<feature type="transmembrane region" description="Helical" evidence="2">
    <location>
        <begin position="100"/>
        <end position="124"/>
    </location>
</feature>
<feature type="compositionally biased region" description="Basic and acidic residues" evidence="1">
    <location>
        <begin position="15"/>
        <end position="30"/>
    </location>
</feature>
<proteinExistence type="predicted"/>
<feature type="region of interest" description="Disordered" evidence="1">
    <location>
        <begin position="1"/>
        <end position="49"/>
    </location>
</feature>
<dbReference type="EMBL" id="CM035443">
    <property type="protein sequence ID" value="KAH7277974.1"/>
    <property type="molecule type" value="Genomic_DNA"/>
</dbReference>
<keyword evidence="2" id="KW-0472">Membrane</keyword>
<name>A0A8T2Q2L8_CERRI</name>
<dbReference type="OrthoDB" id="1957364at2759"/>
<evidence type="ECO:0000256" key="2">
    <source>
        <dbReference type="SAM" id="Phobius"/>
    </source>
</evidence>
<comment type="caution">
    <text evidence="3">The sequence shown here is derived from an EMBL/GenBank/DDBJ whole genome shotgun (WGS) entry which is preliminary data.</text>
</comment>
<evidence type="ECO:0008006" key="5">
    <source>
        <dbReference type="Google" id="ProtNLM"/>
    </source>
</evidence>
<sequence>MALPITAKTNGSSDVHLRRTGEGSRQEQKARQCTPPHGDGSFEESPKSKNFKRQANKAETWALLVAALRKLSGVLGIMALTWATVVVLGGLVGDLSTWDFYLVSTLLLIESFRLFIIQSFIRLVSRILYREKRNPAEFEFTDKQPKVVSTLNFLGQALSGTIAVACLYSAGYRIYIRGYPPFSSGNGARHIAASLWIFYMIIVANFTIAILSAVLHLLFRRLQRSNDTSEENTHANSLATFFDTIYRTAIEHGITEGGKVDLLDFAFDKIASDLRRNIRPVIVMALNRDMIRYMYDNNGVDMACQYLKGDDLWKIIAAANLPGFWYQEERIDTKQELFWSLRERVFGAGYEAIASLNSIERLARHWSLKENKAPYPFLVDIAYGGNVLDTIMHLMLMETRSSLLFRVRAFEACCRDLRVREHLYRLVDPLS</sequence>
<keyword evidence="2" id="KW-1133">Transmembrane helix</keyword>
<organism evidence="3 4">
    <name type="scientific">Ceratopteris richardii</name>
    <name type="common">Triangle waterfern</name>
    <dbReference type="NCBI Taxonomy" id="49495"/>
    <lineage>
        <taxon>Eukaryota</taxon>
        <taxon>Viridiplantae</taxon>
        <taxon>Streptophyta</taxon>
        <taxon>Embryophyta</taxon>
        <taxon>Tracheophyta</taxon>
        <taxon>Polypodiopsida</taxon>
        <taxon>Polypodiidae</taxon>
        <taxon>Polypodiales</taxon>
        <taxon>Pteridineae</taxon>
        <taxon>Pteridaceae</taxon>
        <taxon>Parkerioideae</taxon>
        <taxon>Ceratopteris</taxon>
    </lineage>
</organism>
<keyword evidence="2" id="KW-0812">Transmembrane</keyword>
<evidence type="ECO:0000313" key="3">
    <source>
        <dbReference type="EMBL" id="KAH7277974.1"/>
    </source>
</evidence>
<evidence type="ECO:0000256" key="1">
    <source>
        <dbReference type="SAM" id="MobiDB-lite"/>
    </source>
</evidence>
<dbReference type="PANTHER" id="PTHR33115">
    <property type="entry name" value="ARM REPEAT SUPERFAMILY PROTEIN"/>
    <property type="match status" value="1"/>
</dbReference>
<dbReference type="AlphaFoldDB" id="A0A8T2Q2L8"/>
<dbReference type="PANTHER" id="PTHR33115:SF50">
    <property type="entry name" value="ARM REPEAT SUPERFAMILY PROTEIN"/>
    <property type="match status" value="1"/>
</dbReference>
<gene>
    <name evidence="3" type="ORF">KP509_38G017800</name>
</gene>
<reference evidence="3" key="1">
    <citation type="submission" date="2021-08" db="EMBL/GenBank/DDBJ databases">
        <title>WGS assembly of Ceratopteris richardii.</title>
        <authorList>
            <person name="Marchant D.B."/>
            <person name="Chen G."/>
            <person name="Jenkins J."/>
            <person name="Shu S."/>
            <person name="Leebens-Mack J."/>
            <person name="Grimwood J."/>
            <person name="Schmutz J."/>
            <person name="Soltis P."/>
            <person name="Soltis D."/>
            <person name="Chen Z.-H."/>
        </authorList>
    </citation>
    <scope>NUCLEOTIDE SEQUENCE</scope>
    <source>
        <strain evidence="3">Whitten #5841</strain>
        <tissue evidence="3">Leaf</tissue>
    </source>
</reference>
<feature type="transmembrane region" description="Helical" evidence="2">
    <location>
        <begin position="153"/>
        <end position="176"/>
    </location>
</feature>
<feature type="transmembrane region" description="Helical" evidence="2">
    <location>
        <begin position="196"/>
        <end position="219"/>
    </location>
</feature>
<feature type="transmembrane region" description="Helical" evidence="2">
    <location>
        <begin position="61"/>
        <end position="88"/>
    </location>
</feature>
<keyword evidence="4" id="KW-1185">Reference proteome</keyword>
<evidence type="ECO:0000313" key="4">
    <source>
        <dbReference type="Proteomes" id="UP000825935"/>
    </source>
</evidence>
<dbReference type="Proteomes" id="UP000825935">
    <property type="component" value="Chromosome 38"/>
</dbReference>
<accession>A0A8T2Q2L8</accession>
<protein>
    <recommendedName>
        <fullName evidence="5">Transmembrane protein</fullName>
    </recommendedName>
</protein>